<dbReference type="SUPFAM" id="SSF53474">
    <property type="entry name" value="alpha/beta-Hydrolases"/>
    <property type="match status" value="1"/>
</dbReference>
<name>X0LYJ5_FUSOX</name>
<dbReference type="PANTHER" id="PTHR48182">
    <property type="entry name" value="PROTEIN SERAC1"/>
    <property type="match status" value="1"/>
</dbReference>
<keyword evidence="4" id="KW-0256">Endoplasmic reticulum</keyword>
<dbReference type="GO" id="GO:0005739">
    <property type="term" value="C:mitochondrion"/>
    <property type="evidence" value="ECO:0007669"/>
    <property type="project" value="UniProtKB-SubCell"/>
</dbReference>
<protein>
    <recommendedName>
        <fullName evidence="7">AAA+ ATPase domain-containing protein</fullName>
    </recommendedName>
</protein>
<evidence type="ECO:0000256" key="3">
    <source>
        <dbReference type="ARBA" id="ARBA00004370"/>
    </source>
</evidence>
<feature type="domain" description="AAA+ ATPase" evidence="7">
    <location>
        <begin position="300"/>
        <end position="442"/>
    </location>
</feature>
<dbReference type="HOGENOM" id="CLU_018781_0_0_1"/>
<dbReference type="InterPro" id="IPR029058">
    <property type="entry name" value="AB_hydrolase_fold"/>
</dbReference>
<evidence type="ECO:0000256" key="5">
    <source>
        <dbReference type="ARBA" id="ARBA00023128"/>
    </source>
</evidence>
<dbReference type="PANTHER" id="PTHR48182:SF2">
    <property type="entry name" value="PROTEIN SERAC1"/>
    <property type="match status" value="1"/>
</dbReference>
<evidence type="ECO:0000256" key="4">
    <source>
        <dbReference type="ARBA" id="ARBA00022824"/>
    </source>
</evidence>
<dbReference type="InterPro" id="IPR052374">
    <property type="entry name" value="SERAC1"/>
</dbReference>
<dbReference type="Proteomes" id="UP000030701">
    <property type="component" value="Unassembled WGS sequence"/>
</dbReference>
<dbReference type="InterPro" id="IPR003593">
    <property type="entry name" value="AAA+_ATPase"/>
</dbReference>
<accession>X0LYJ5</accession>
<comment type="subcellular location">
    <subcellularLocation>
        <location evidence="2">Endoplasmic reticulum</location>
    </subcellularLocation>
    <subcellularLocation>
        <location evidence="3">Membrane</location>
    </subcellularLocation>
    <subcellularLocation>
        <location evidence="1">Mitochondrion</location>
    </subcellularLocation>
</comment>
<evidence type="ECO:0000256" key="1">
    <source>
        <dbReference type="ARBA" id="ARBA00004173"/>
    </source>
</evidence>
<dbReference type="SMART" id="SM00382">
    <property type="entry name" value="AAA"/>
    <property type="match status" value="1"/>
</dbReference>
<keyword evidence="5" id="KW-0496">Mitochondrion</keyword>
<dbReference type="GO" id="GO:0005783">
    <property type="term" value="C:endoplasmic reticulum"/>
    <property type="evidence" value="ECO:0007669"/>
    <property type="project" value="UniProtKB-SubCell"/>
</dbReference>
<dbReference type="EMBL" id="JH657931">
    <property type="protein sequence ID" value="EXM26161.1"/>
    <property type="molecule type" value="Genomic_DNA"/>
</dbReference>
<dbReference type="SUPFAM" id="SSF52540">
    <property type="entry name" value="P-loop containing nucleoside triphosphate hydrolases"/>
    <property type="match status" value="1"/>
</dbReference>
<organism evidence="8">
    <name type="scientific">Fusarium oxysporum f. sp. vasinfectum 25433</name>
    <dbReference type="NCBI Taxonomy" id="1089449"/>
    <lineage>
        <taxon>Eukaryota</taxon>
        <taxon>Fungi</taxon>
        <taxon>Dikarya</taxon>
        <taxon>Ascomycota</taxon>
        <taxon>Pezizomycotina</taxon>
        <taxon>Sordariomycetes</taxon>
        <taxon>Hypocreomycetidae</taxon>
        <taxon>Hypocreales</taxon>
        <taxon>Nectriaceae</taxon>
        <taxon>Fusarium</taxon>
        <taxon>Fusarium oxysporum species complex</taxon>
    </lineage>
</organism>
<evidence type="ECO:0000259" key="7">
    <source>
        <dbReference type="SMART" id="SM00382"/>
    </source>
</evidence>
<dbReference type="Gene3D" id="3.40.50.300">
    <property type="entry name" value="P-loop containing nucleotide triphosphate hydrolases"/>
    <property type="match status" value="1"/>
</dbReference>
<sequence length="719" mass="81338">MTFGYNSNSMDGKSINHDLSDFADTLIDNLKYVRTSDEEQRRPVLLICHSMGGLVGRLAVTRHWRWQGEGMKYASTKFGHYGLLFLSTPHFGSDMANFSNFVLDFASSIAGVRKKLVEELKTFNPTLQEVMDDWKTIKPQPIFCCLCETDLTKTSVGDKQVITPPGSRGLKAPLEIKHVLRRLQIVTPISAGFMGRTASPVSGTDHKSVCRFETKFDKGWVKVLNSLTEMKRELLEQSMEVVEHATNVYVPGRAPISAPSFPPEGKHFFYNEIIRQPSEGFVGRESLLKEINTCLNDSHRISRIALTGMAGAGKTEILLQLAEEYRSSRNVFLLPSSTDKELREAVQGVAIMVGNDLMEGGPQPQRWNSLKPEIQERMFMEWIGRGQACSPCIIMFDDLNSLDDERHRANVALKDTTVLISTRDPVETKNMGFEVKPVSTLDLDDMICLFKSRAMKAGLQSVSHHQYDQHLKLLAENLELHAFGACAASMYLCYLRHEEPLMSDEQLLRHFFDGLEGSGAEAYERLLRVKLSEHGNRSIMRLYEDSLRRLEGCAPWQDLLELMVFLQPAPFFPNAQQSLHLFDFLSKVNGHFGNITTHYPQPTFADILKKRPGEIGEILDAFEKASLGIRVDGLILIPTLWRACVIQTCEDGRRESWLQQIIHLSYHVNQAEGFGEDKSLIPYATNCIHIAKRFNISQERLLVGARKWIVGRPRTSRGE</sequence>
<evidence type="ECO:0000256" key="6">
    <source>
        <dbReference type="ARBA" id="ARBA00023136"/>
    </source>
</evidence>
<dbReference type="GO" id="GO:0016020">
    <property type="term" value="C:membrane"/>
    <property type="evidence" value="ECO:0007669"/>
    <property type="project" value="UniProtKB-SubCell"/>
</dbReference>
<dbReference type="Gene3D" id="3.40.50.1820">
    <property type="entry name" value="alpha/beta hydrolase"/>
    <property type="match status" value="1"/>
</dbReference>
<keyword evidence="6" id="KW-0472">Membrane</keyword>
<reference evidence="8" key="1">
    <citation type="submission" date="2011-11" db="EMBL/GenBank/DDBJ databases">
        <title>The Genome Sequence of Fusarium oxysporum Cotton.</title>
        <authorList>
            <consortium name="The Broad Institute Genome Sequencing Platform"/>
            <person name="Ma L.-J."/>
            <person name="Gale L.R."/>
            <person name="Schwartz D.C."/>
            <person name="Zhou S."/>
            <person name="Corby-Kistler H."/>
            <person name="Young S.K."/>
            <person name="Zeng Q."/>
            <person name="Gargeya S."/>
            <person name="Fitzgerald M."/>
            <person name="Haas B."/>
            <person name="Abouelleil A."/>
            <person name="Alvarado L."/>
            <person name="Arachchi H.M."/>
            <person name="Berlin A."/>
            <person name="Brown A."/>
            <person name="Chapman S.B."/>
            <person name="Chen Z."/>
            <person name="Dunbar C."/>
            <person name="Freedman E."/>
            <person name="Gearin G."/>
            <person name="Goldberg J."/>
            <person name="Griggs A."/>
            <person name="Gujja S."/>
            <person name="Heiman D."/>
            <person name="Howarth C."/>
            <person name="Larson L."/>
            <person name="Lui A."/>
            <person name="MacDonald P.J.P."/>
            <person name="Montmayeur A."/>
            <person name="Murphy C."/>
            <person name="Neiman D."/>
            <person name="Pearson M."/>
            <person name="Priest M."/>
            <person name="Roberts A."/>
            <person name="Saif S."/>
            <person name="Shea T."/>
            <person name="Shenoy N."/>
            <person name="Sisk P."/>
            <person name="Stolte C."/>
            <person name="Sykes S."/>
            <person name="Wortman J."/>
            <person name="Nusbaum C."/>
            <person name="Birren B."/>
        </authorList>
    </citation>
    <scope>NUCLEOTIDE SEQUENCE [LARGE SCALE GENOMIC DNA]</scope>
    <source>
        <strain evidence="8">25433</strain>
    </source>
</reference>
<dbReference type="InterPro" id="IPR027417">
    <property type="entry name" value="P-loop_NTPase"/>
</dbReference>
<evidence type="ECO:0000313" key="8">
    <source>
        <dbReference type="EMBL" id="EXM26161.1"/>
    </source>
</evidence>
<evidence type="ECO:0000256" key="2">
    <source>
        <dbReference type="ARBA" id="ARBA00004240"/>
    </source>
</evidence>
<dbReference type="OrthoDB" id="194358at2759"/>
<dbReference type="AlphaFoldDB" id="X0LYJ5"/>
<gene>
    <name evidence="8" type="ORF">FOTG_07181</name>
</gene>
<proteinExistence type="predicted"/>
<reference evidence="8" key="2">
    <citation type="submission" date="2012-05" db="EMBL/GenBank/DDBJ databases">
        <title>The Genome Annotation of Fusarium oxysporum Cotton.</title>
        <authorList>
            <consortium name="The Broad Institute Genomics Platform"/>
            <person name="Ma L.-J."/>
            <person name="Corby-Kistler H."/>
            <person name="Broz K."/>
            <person name="Gale L.R."/>
            <person name="Jonkers W."/>
            <person name="O'Donnell K."/>
            <person name="Ploetz R."/>
            <person name="Steinberg C."/>
            <person name="Schwartz D.C."/>
            <person name="VanEtten H."/>
            <person name="Zhou S."/>
            <person name="Young S.K."/>
            <person name="Zeng Q."/>
            <person name="Gargeya S."/>
            <person name="Fitzgerald M."/>
            <person name="Abouelleil A."/>
            <person name="Alvarado L."/>
            <person name="Chapman S.B."/>
            <person name="Gainer-Dewar J."/>
            <person name="Goldberg J."/>
            <person name="Griggs A."/>
            <person name="Gujja S."/>
            <person name="Hansen M."/>
            <person name="Howarth C."/>
            <person name="Imamovic A."/>
            <person name="Ireland A."/>
            <person name="Larimer J."/>
            <person name="McCowan C."/>
            <person name="Murphy C."/>
            <person name="Pearson M."/>
            <person name="Poon T.W."/>
            <person name="Priest M."/>
            <person name="Roberts A."/>
            <person name="Saif S."/>
            <person name="Shea T."/>
            <person name="Sykes S."/>
            <person name="Wortman J."/>
            <person name="Nusbaum C."/>
            <person name="Birren B."/>
        </authorList>
    </citation>
    <scope>NUCLEOTIDE SEQUENCE</scope>
    <source>
        <strain evidence="8">25433</strain>
    </source>
</reference>